<dbReference type="PANTHER" id="PTHR33964">
    <property type="entry name" value="RE45066P-RELATED"/>
    <property type="match status" value="1"/>
</dbReference>
<protein>
    <submittedName>
        <fullName evidence="3">Uncharacterized protein LOC100904062</fullName>
    </submittedName>
</protein>
<evidence type="ECO:0000313" key="3">
    <source>
        <dbReference type="RefSeq" id="XP_003737318.1"/>
    </source>
</evidence>
<dbReference type="PANTHER" id="PTHR33964:SF1">
    <property type="entry name" value="RE45066P"/>
    <property type="match status" value="1"/>
</dbReference>
<evidence type="ECO:0000313" key="2">
    <source>
        <dbReference type="Proteomes" id="UP000694867"/>
    </source>
</evidence>
<dbReference type="RefSeq" id="XP_003737318.1">
    <property type="nucleotide sequence ID" value="XM_003737270.2"/>
</dbReference>
<reference evidence="3" key="1">
    <citation type="submission" date="2025-08" db="UniProtKB">
        <authorList>
            <consortium name="RefSeq"/>
        </authorList>
    </citation>
    <scope>IDENTIFICATION</scope>
</reference>
<name>A0AAJ6VUS6_9ACAR</name>
<dbReference type="GeneID" id="100904062"/>
<proteinExistence type="predicted"/>
<dbReference type="KEGG" id="goe:100904062"/>
<feature type="chain" id="PRO_5042550240" evidence="1">
    <location>
        <begin position="22"/>
        <end position="225"/>
    </location>
</feature>
<keyword evidence="2" id="KW-1185">Reference proteome</keyword>
<evidence type="ECO:0000256" key="1">
    <source>
        <dbReference type="SAM" id="SignalP"/>
    </source>
</evidence>
<organism evidence="2 3">
    <name type="scientific">Galendromus occidentalis</name>
    <name type="common">western predatory mite</name>
    <dbReference type="NCBI Taxonomy" id="34638"/>
    <lineage>
        <taxon>Eukaryota</taxon>
        <taxon>Metazoa</taxon>
        <taxon>Ecdysozoa</taxon>
        <taxon>Arthropoda</taxon>
        <taxon>Chelicerata</taxon>
        <taxon>Arachnida</taxon>
        <taxon>Acari</taxon>
        <taxon>Parasitiformes</taxon>
        <taxon>Mesostigmata</taxon>
        <taxon>Gamasina</taxon>
        <taxon>Phytoseioidea</taxon>
        <taxon>Phytoseiidae</taxon>
        <taxon>Typhlodrominae</taxon>
        <taxon>Galendromus</taxon>
    </lineage>
</organism>
<accession>A0AAJ6VUS6</accession>
<keyword evidence="1" id="KW-0732">Signal</keyword>
<dbReference type="Proteomes" id="UP000694867">
    <property type="component" value="Unplaced"/>
</dbReference>
<gene>
    <name evidence="3" type="primary">LOC100904062</name>
</gene>
<feature type="signal peptide" evidence="1">
    <location>
        <begin position="1"/>
        <end position="21"/>
    </location>
</feature>
<dbReference type="AlphaFoldDB" id="A0AAJ6VUS6"/>
<sequence length="225" mass="24103">MQAFIAAAAAVLFIAVGGAAADRCHLRELDLCVASGAGNNKISTTEADVDKQCGVMQEVSECFGNYTKSCATPIQRELLGLVSEGARDVQKKFCTRGDKLRTEYLKHAPCLAKAQPQGRKCLNDVQAGLEKIEEAKFADRISTACCVYSRYSACSTKTVESACGKDAVEYGNLLVRLATSNLLDVVCQSYLNNPVCDTLLPPPGTKARGNSKSIVSRLFNAYVSS</sequence>